<feature type="region of interest" description="Disordered" evidence="1">
    <location>
        <begin position="1"/>
        <end position="43"/>
    </location>
</feature>
<organism evidence="2 3">
    <name type="scientific">Pleurodeles waltl</name>
    <name type="common">Iberian ribbed newt</name>
    <dbReference type="NCBI Taxonomy" id="8319"/>
    <lineage>
        <taxon>Eukaryota</taxon>
        <taxon>Metazoa</taxon>
        <taxon>Chordata</taxon>
        <taxon>Craniata</taxon>
        <taxon>Vertebrata</taxon>
        <taxon>Euteleostomi</taxon>
        <taxon>Amphibia</taxon>
        <taxon>Batrachia</taxon>
        <taxon>Caudata</taxon>
        <taxon>Salamandroidea</taxon>
        <taxon>Salamandridae</taxon>
        <taxon>Pleurodelinae</taxon>
        <taxon>Pleurodeles</taxon>
    </lineage>
</organism>
<name>A0AAV7RX91_PLEWA</name>
<proteinExistence type="predicted"/>
<dbReference type="EMBL" id="JANPWB010000009">
    <property type="protein sequence ID" value="KAJ1157409.1"/>
    <property type="molecule type" value="Genomic_DNA"/>
</dbReference>
<evidence type="ECO:0000256" key="1">
    <source>
        <dbReference type="SAM" id="MobiDB-lite"/>
    </source>
</evidence>
<dbReference type="AlphaFoldDB" id="A0AAV7RX91"/>
<gene>
    <name evidence="2" type="ORF">NDU88_010122</name>
</gene>
<dbReference type="Proteomes" id="UP001066276">
    <property type="component" value="Chromosome 5"/>
</dbReference>
<evidence type="ECO:0000313" key="2">
    <source>
        <dbReference type="EMBL" id="KAJ1157409.1"/>
    </source>
</evidence>
<protein>
    <submittedName>
        <fullName evidence="2">Uncharacterized protein</fullName>
    </submittedName>
</protein>
<comment type="caution">
    <text evidence="2">The sequence shown here is derived from an EMBL/GenBank/DDBJ whole genome shotgun (WGS) entry which is preliminary data.</text>
</comment>
<keyword evidence="3" id="KW-1185">Reference proteome</keyword>
<evidence type="ECO:0000313" key="3">
    <source>
        <dbReference type="Proteomes" id="UP001066276"/>
    </source>
</evidence>
<reference evidence="2" key="1">
    <citation type="journal article" date="2022" name="bioRxiv">
        <title>Sequencing and chromosome-scale assembly of the giantPleurodeles waltlgenome.</title>
        <authorList>
            <person name="Brown T."/>
            <person name="Elewa A."/>
            <person name="Iarovenko S."/>
            <person name="Subramanian E."/>
            <person name="Araus A.J."/>
            <person name="Petzold A."/>
            <person name="Susuki M."/>
            <person name="Suzuki K.-i.T."/>
            <person name="Hayashi T."/>
            <person name="Toyoda A."/>
            <person name="Oliveira C."/>
            <person name="Osipova E."/>
            <person name="Leigh N.D."/>
            <person name="Simon A."/>
            <person name="Yun M.H."/>
        </authorList>
    </citation>
    <scope>NUCLEOTIDE SEQUENCE</scope>
    <source>
        <strain evidence="2">20211129_DDA</strain>
        <tissue evidence="2">Liver</tissue>
    </source>
</reference>
<accession>A0AAV7RX91</accession>
<sequence>MAARGHSGFPAGLAGDRQKAARQPSGKPLPTRKPAPNGAGGVGMCDGCSLHPLRISVSARQTLKYTVGPSYGGPAAPATAILFLAGEPPGTGWR</sequence>